<dbReference type="EnsemblProtists" id="EOD36211">
    <property type="protein sequence ID" value="EOD36211"/>
    <property type="gene ID" value="EMIHUDRAFT_362686"/>
</dbReference>
<accession>A0A0D3KKC6</accession>
<dbReference type="InterPro" id="IPR012677">
    <property type="entry name" value="Nucleotide-bd_a/b_plait_sf"/>
</dbReference>
<dbReference type="STRING" id="2903.R1FKU3"/>
<dbReference type="GO" id="GO:0003723">
    <property type="term" value="F:RNA binding"/>
    <property type="evidence" value="ECO:0007669"/>
    <property type="project" value="UniProtKB-UniRule"/>
</dbReference>
<dbReference type="Gene3D" id="3.30.70.330">
    <property type="match status" value="1"/>
</dbReference>
<dbReference type="InterPro" id="IPR050907">
    <property type="entry name" value="SRSF"/>
</dbReference>
<dbReference type="HOGENOM" id="CLU_012062_20_5_1"/>
<dbReference type="Proteomes" id="UP000013827">
    <property type="component" value="Unassembled WGS sequence"/>
</dbReference>
<evidence type="ECO:0000313" key="5">
    <source>
        <dbReference type="Proteomes" id="UP000013827"/>
    </source>
</evidence>
<dbReference type="AlphaFoldDB" id="A0A0D3KKC6"/>
<dbReference type="KEGG" id="ehx:EMIHUDRAFT_362686"/>
<protein>
    <recommendedName>
        <fullName evidence="3">RRM domain-containing protein</fullName>
    </recommendedName>
</protein>
<sequence length="157" mass="16752">MVQRVYLGNLDPSISKEEITDEVGRFGKLVDVWVARNPPGFAFITFEDDRDAQDMMNDLSGGNGRLGRVKIEMARNQGGRQAGPSGGREGGYGYGGGGGGGGGYGGGGGRRSPSPRRDRRSSSPRLSSRELSSPRHRDGSRARRSGQRCAAERAAPR</sequence>
<dbReference type="eggNOG" id="KOG0107">
    <property type="taxonomic scope" value="Eukaryota"/>
</dbReference>
<reference evidence="4" key="2">
    <citation type="submission" date="2024-10" db="UniProtKB">
        <authorList>
            <consortium name="EnsemblProtists"/>
        </authorList>
    </citation>
    <scope>IDENTIFICATION</scope>
</reference>
<dbReference type="GeneID" id="17281482"/>
<dbReference type="PANTHER" id="PTHR23147">
    <property type="entry name" value="SERINE/ARGININE RICH SPLICING FACTOR"/>
    <property type="match status" value="1"/>
</dbReference>
<organism evidence="4 5">
    <name type="scientific">Emiliania huxleyi (strain CCMP1516)</name>
    <dbReference type="NCBI Taxonomy" id="280463"/>
    <lineage>
        <taxon>Eukaryota</taxon>
        <taxon>Haptista</taxon>
        <taxon>Haptophyta</taxon>
        <taxon>Prymnesiophyceae</taxon>
        <taxon>Isochrysidales</taxon>
        <taxon>Noelaerhabdaceae</taxon>
        <taxon>Emiliania</taxon>
    </lineage>
</organism>
<dbReference type="PROSITE" id="PS50102">
    <property type="entry name" value="RRM"/>
    <property type="match status" value="1"/>
</dbReference>
<proteinExistence type="predicted"/>
<evidence type="ECO:0000256" key="1">
    <source>
        <dbReference type="PROSITE-ProRule" id="PRU00176"/>
    </source>
</evidence>
<evidence type="ECO:0000313" key="4">
    <source>
        <dbReference type="EnsemblProtists" id="EOD36211"/>
    </source>
</evidence>
<dbReference type="SMART" id="SM00360">
    <property type="entry name" value="RRM"/>
    <property type="match status" value="1"/>
</dbReference>
<reference evidence="5" key="1">
    <citation type="journal article" date="2013" name="Nature">
        <title>Pan genome of the phytoplankton Emiliania underpins its global distribution.</title>
        <authorList>
            <person name="Read B.A."/>
            <person name="Kegel J."/>
            <person name="Klute M.J."/>
            <person name="Kuo A."/>
            <person name="Lefebvre S.C."/>
            <person name="Maumus F."/>
            <person name="Mayer C."/>
            <person name="Miller J."/>
            <person name="Monier A."/>
            <person name="Salamov A."/>
            <person name="Young J."/>
            <person name="Aguilar M."/>
            <person name="Claverie J.M."/>
            <person name="Frickenhaus S."/>
            <person name="Gonzalez K."/>
            <person name="Herman E.K."/>
            <person name="Lin Y.C."/>
            <person name="Napier J."/>
            <person name="Ogata H."/>
            <person name="Sarno A.F."/>
            <person name="Shmutz J."/>
            <person name="Schroeder D."/>
            <person name="de Vargas C."/>
            <person name="Verret F."/>
            <person name="von Dassow P."/>
            <person name="Valentin K."/>
            <person name="Van de Peer Y."/>
            <person name="Wheeler G."/>
            <person name="Dacks J.B."/>
            <person name="Delwiche C.F."/>
            <person name="Dyhrman S.T."/>
            <person name="Glockner G."/>
            <person name="John U."/>
            <person name="Richards T."/>
            <person name="Worden A.Z."/>
            <person name="Zhang X."/>
            <person name="Grigoriev I.V."/>
            <person name="Allen A.E."/>
            <person name="Bidle K."/>
            <person name="Borodovsky M."/>
            <person name="Bowler C."/>
            <person name="Brownlee C."/>
            <person name="Cock J.M."/>
            <person name="Elias M."/>
            <person name="Gladyshev V.N."/>
            <person name="Groth M."/>
            <person name="Guda C."/>
            <person name="Hadaegh A."/>
            <person name="Iglesias-Rodriguez M.D."/>
            <person name="Jenkins J."/>
            <person name="Jones B.M."/>
            <person name="Lawson T."/>
            <person name="Leese F."/>
            <person name="Lindquist E."/>
            <person name="Lobanov A."/>
            <person name="Lomsadze A."/>
            <person name="Malik S.B."/>
            <person name="Marsh M.E."/>
            <person name="Mackinder L."/>
            <person name="Mock T."/>
            <person name="Mueller-Roeber B."/>
            <person name="Pagarete A."/>
            <person name="Parker M."/>
            <person name="Probert I."/>
            <person name="Quesneville H."/>
            <person name="Raines C."/>
            <person name="Rensing S.A."/>
            <person name="Riano-Pachon D.M."/>
            <person name="Richier S."/>
            <person name="Rokitta S."/>
            <person name="Shiraiwa Y."/>
            <person name="Soanes D.M."/>
            <person name="van der Giezen M."/>
            <person name="Wahlund T.M."/>
            <person name="Williams B."/>
            <person name="Wilson W."/>
            <person name="Wolfe G."/>
            <person name="Wurch L.L."/>
        </authorList>
    </citation>
    <scope>NUCLEOTIDE SEQUENCE</scope>
</reference>
<feature type="compositionally biased region" description="Basic and acidic residues" evidence="2">
    <location>
        <begin position="132"/>
        <end position="141"/>
    </location>
</feature>
<dbReference type="PaxDb" id="2903-EOD36211"/>
<feature type="domain" description="RRM" evidence="3">
    <location>
        <begin position="3"/>
        <end position="76"/>
    </location>
</feature>
<feature type="region of interest" description="Disordered" evidence="2">
    <location>
        <begin position="55"/>
        <end position="157"/>
    </location>
</feature>
<dbReference type="InterPro" id="IPR000504">
    <property type="entry name" value="RRM_dom"/>
</dbReference>
<evidence type="ECO:0000259" key="3">
    <source>
        <dbReference type="PROSITE" id="PS50102"/>
    </source>
</evidence>
<dbReference type="SUPFAM" id="SSF54928">
    <property type="entry name" value="RNA-binding domain, RBD"/>
    <property type="match status" value="1"/>
</dbReference>
<keyword evidence="1" id="KW-0694">RNA-binding</keyword>
<evidence type="ECO:0000256" key="2">
    <source>
        <dbReference type="SAM" id="MobiDB-lite"/>
    </source>
</evidence>
<dbReference type="InterPro" id="IPR035979">
    <property type="entry name" value="RBD_domain_sf"/>
</dbReference>
<name>A0A0D3KKC6_EMIH1</name>
<dbReference type="RefSeq" id="XP_005788640.1">
    <property type="nucleotide sequence ID" value="XM_005788583.1"/>
</dbReference>
<dbReference type="Pfam" id="PF00076">
    <property type="entry name" value="RRM_1"/>
    <property type="match status" value="1"/>
</dbReference>
<feature type="compositionally biased region" description="Gly residues" evidence="2">
    <location>
        <begin position="80"/>
        <end position="110"/>
    </location>
</feature>
<keyword evidence="5" id="KW-1185">Reference proteome</keyword>